<evidence type="ECO:0000313" key="2">
    <source>
        <dbReference type="EMBL" id="OIJ42225.1"/>
    </source>
</evidence>
<gene>
    <name evidence="2" type="ORF">LO55_4564</name>
</gene>
<evidence type="ECO:0000313" key="3">
    <source>
        <dbReference type="Proteomes" id="UP000180246"/>
    </source>
</evidence>
<feature type="transmembrane region" description="Helical" evidence="1">
    <location>
        <begin position="48"/>
        <end position="64"/>
    </location>
</feature>
<evidence type="ECO:0000256" key="1">
    <source>
        <dbReference type="SAM" id="Phobius"/>
    </source>
</evidence>
<keyword evidence="1" id="KW-0472">Membrane</keyword>
<proteinExistence type="predicted"/>
<name>A0A1S2NB02_9BURK</name>
<dbReference type="EMBL" id="JRYB01000001">
    <property type="protein sequence ID" value="OIJ42225.1"/>
    <property type="molecule type" value="Genomic_DNA"/>
</dbReference>
<sequence>MPDALLLLLALLACVAGMGWLALSMDVHWTQARGAAPLSPALAKTLRLGGAAALLLSLVLCLTVDSPSIAVLVWFMALAGATLTIAFTLTWRASILGMLVFWTGSGAR</sequence>
<evidence type="ECO:0008006" key="4">
    <source>
        <dbReference type="Google" id="ProtNLM"/>
    </source>
</evidence>
<protein>
    <recommendedName>
        <fullName evidence="4">DUF3325 domain-containing protein</fullName>
    </recommendedName>
</protein>
<keyword evidence="1" id="KW-1133">Transmembrane helix</keyword>
<reference evidence="2 3" key="1">
    <citation type="submission" date="2014-10" db="EMBL/GenBank/DDBJ databases">
        <authorList>
            <person name="Seo M.-J."/>
            <person name="Seok Y.J."/>
            <person name="Cha I.-T."/>
        </authorList>
    </citation>
    <scope>NUCLEOTIDE SEQUENCE [LARGE SCALE GENOMIC DNA]</scope>
    <source>
        <strain evidence="2 3">NEU</strain>
    </source>
</reference>
<dbReference type="Proteomes" id="UP000180246">
    <property type="component" value="Unassembled WGS sequence"/>
</dbReference>
<keyword evidence="1" id="KW-0812">Transmembrane</keyword>
<comment type="caution">
    <text evidence="2">The sequence shown here is derived from an EMBL/GenBank/DDBJ whole genome shotgun (WGS) entry which is preliminary data.</text>
</comment>
<dbReference type="Pfam" id="PF11804">
    <property type="entry name" value="DUF3325"/>
    <property type="match status" value="1"/>
</dbReference>
<feature type="transmembrane region" description="Helical" evidence="1">
    <location>
        <begin position="71"/>
        <end position="91"/>
    </location>
</feature>
<organism evidence="2 3">
    <name type="scientific">Massilia timonae</name>
    <dbReference type="NCBI Taxonomy" id="47229"/>
    <lineage>
        <taxon>Bacteria</taxon>
        <taxon>Pseudomonadati</taxon>
        <taxon>Pseudomonadota</taxon>
        <taxon>Betaproteobacteria</taxon>
        <taxon>Burkholderiales</taxon>
        <taxon>Oxalobacteraceae</taxon>
        <taxon>Telluria group</taxon>
        <taxon>Massilia</taxon>
    </lineage>
</organism>
<dbReference type="RefSeq" id="WP_005669916.1">
    <property type="nucleotide sequence ID" value="NZ_CAUQYF010000110.1"/>
</dbReference>
<dbReference type="InterPro" id="IPR021762">
    <property type="entry name" value="DUF3325"/>
</dbReference>
<dbReference type="AlphaFoldDB" id="A0A1S2NB02"/>
<accession>A0A1S2NB02</accession>